<evidence type="ECO:0000256" key="1">
    <source>
        <dbReference type="ARBA" id="ARBA00004514"/>
    </source>
</evidence>
<keyword evidence="13" id="KW-1185">Reference proteome</keyword>
<keyword evidence="8" id="KW-0458">Lysosome</keyword>
<dbReference type="GO" id="GO:0032007">
    <property type="term" value="P:negative regulation of TOR signaling"/>
    <property type="evidence" value="ECO:0007669"/>
    <property type="project" value="TreeGrafter"/>
</dbReference>
<dbReference type="GO" id="GO:0005096">
    <property type="term" value="F:GTPase activator activity"/>
    <property type="evidence" value="ECO:0007669"/>
    <property type="project" value="UniProtKB-KW"/>
</dbReference>
<evidence type="ECO:0000256" key="9">
    <source>
        <dbReference type="ARBA" id="ARBA00023329"/>
    </source>
</evidence>
<evidence type="ECO:0000259" key="11">
    <source>
        <dbReference type="PROSITE" id="PS50086"/>
    </source>
</evidence>
<dbReference type="AlphaFoldDB" id="A0A9P0P967"/>
<reference evidence="12" key="1">
    <citation type="submission" date="2022-03" db="EMBL/GenBank/DDBJ databases">
        <authorList>
            <person name="Sayadi A."/>
        </authorList>
    </citation>
    <scope>NUCLEOTIDE SEQUENCE</scope>
</reference>
<accession>A0A9P0P967</accession>
<comment type="caution">
    <text evidence="12">The sequence shown here is derived from an EMBL/GenBank/DDBJ whole genome shotgun (WGS) entry which is preliminary data.</text>
</comment>
<dbReference type="GO" id="GO:0031410">
    <property type="term" value="C:cytoplasmic vesicle"/>
    <property type="evidence" value="ECO:0007669"/>
    <property type="project" value="UniProtKB-SubCell"/>
</dbReference>
<gene>
    <name evidence="12" type="ORF">ACAOBT_LOCUS10789</name>
</gene>
<keyword evidence="7" id="KW-0472">Membrane</keyword>
<evidence type="ECO:0000256" key="4">
    <source>
        <dbReference type="ARBA" id="ARBA00015455"/>
    </source>
</evidence>
<comment type="subcellular location">
    <subcellularLocation>
        <location evidence="1">Cytoplasm</location>
        <location evidence="1">Cytosol</location>
    </subcellularLocation>
    <subcellularLocation>
        <location evidence="2">Cytoplasmic vesicle</location>
    </subcellularLocation>
    <subcellularLocation>
        <location evidence="3">Lysosome membrane</location>
    </subcellularLocation>
</comment>
<dbReference type="OrthoDB" id="18718at2759"/>
<evidence type="ECO:0000256" key="10">
    <source>
        <dbReference type="ARBA" id="ARBA00046045"/>
    </source>
</evidence>
<dbReference type="SUPFAM" id="SSF47923">
    <property type="entry name" value="Ypt/Rab-GAP domain of gyp1p"/>
    <property type="match status" value="2"/>
</dbReference>
<dbReference type="InterPro" id="IPR039842">
    <property type="entry name" value="TBC1D7"/>
</dbReference>
<evidence type="ECO:0000256" key="3">
    <source>
        <dbReference type="ARBA" id="ARBA00004656"/>
    </source>
</evidence>
<evidence type="ECO:0000256" key="2">
    <source>
        <dbReference type="ARBA" id="ARBA00004541"/>
    </source>
</evidence>
<organism evidence="12 13">
    <name type="scientific">Acanthoscelides obtectus</name>
    <name type="common">Bean weevil</name>
    <name type="synonym">Bruchus obtectus</name>
    <dbReference type="NCBI Taxonomy" id="200917"/>
    <lineage>
        <taxon>Eukaryota</taxon>
        <taxon>Metazoa</taxon>
        <taxon>Ecdysozoa</taxon>
        <taxon>Arthropoda</taxon>
        <taxon>Hexapoda</taxon>
        <taxon>Insecta</taxon>
        <taxon>Pterygota</taxon>
        <taxon>Neoptera</taxon>
        <taxon>Endopterygota</taxon>
        <taxon>Coleoptera</taxon>
        <taxon>Polyphaga</taxon>
        <taxon>Cucujiformia</taxon>
        <taxon>Chrysomeloidea</taxon>
        <taxon>Chrysomelidae</taxon>
        <taxon>Bruchinae</taxon>
        <taxon>Bruchini</taxon>
        <taxon>Acanthoscelides</taxon>
    </lineage>
</organism>
<dbReference type="Pfam" id="PF00566">
    <property type="entry name" value="RabGAP-TBC"/>
    <property type="match status" value="1"/>
</dbReference>
<dbReference type="InterPro" id="IPR000195">
    <property type="entry name" value="Rab-GAP-TBC_dom"/>
</dbReference>
<dbReference type="Gene3D" id="1.10.472.80">
    <property type="entry name" value="Ypt/Rab-GAP domain of gyp1p, domain 3"/>
    <property type="match status" value="1"/>
</dbReference>
<sequence length="325" mass="37978">MIFGGIGIYTFLPRKISVRNTFKLATMWNIYSMAATDERNFRSLYYEKVGFRNVEEKKSLEILLKDKPLDRGKLKQFCLRFSVPATYRNLVWKILLGVIPVHVDCHEFIMDQREQEYNDLLRALNVMRIIDQNTPKTQVFLAMWLLQTDNLTYDLNLSAEHGFLPIVQSFMQFFDNSSDVYWMAKKFYDNVRKFQADVPILVERTHILLEKEDSAYYKSLVRNGILDNLPLNKWFDCCFAGILNDSALAKIWDKICGGSNKILVYVAVILVTNLKHRLLKCTNNKDLQQCVKNITEETAEVIVNKSIELWQQFNSPLTIHDKPKP</sequence>
<comment type="function">
    <text evidence="10">Non-catalytic component of the TSC-TBC complex, a multiprotein complex that acts as a negative regulator of the canonical mTORC1 complex, an evolutionarily conserved central nutrient sensor that stimulates anabolic reactions and macromolecule biosynthesis to promote cellular biomass generation and growth. The TSC-TBC complex acts as a GTPase-activating protein (GAP) for the small GTPase RHEB, a direct activator of the protein kinase activity of mTORC1. In absence of nutrients, the TSC-TBC complex inhibits mTORC1, thereby preventing phosphorylation of ribosomal protein S6 kinase (RPS6KB1 and RPS6KB2) and EIF4EBP1 (4E-BP1) by the mTORC1 signaling. The TSC-TBC complex is inactivated in response to nutrients, relieving inhibition of mTORC1.</text>
</comment>
<evidence type="ECO:0000256" key="8">
    <source>
        <dbReference type="ARBA" id="ARBA00023228"/>
    </source>
</evidence>
<dbReference type="InterPro" id="IPR043039">
    <property type="entry name" value="TBC1D7_dom2"/>
</dbReference>
<evidence type="ECO:0000256" key="6">
    <source>
        <dbReference type="ARBA" id="ARBA00022490"/>
    </source>
</evidence>
<proteinExistence type="predicted"/>
<protein>
    <recommendedName>
        <fullName evidence="4">TBC1 domain family member 7</fullName>
    </recommendedName>
</protein>
<dbReference type="EMBL" id="CAKOFQ010006816">
    <property type="protein sequence ID" value="CAH1973880.1"/>
    <property type="molecule type" value="Genomic_DNA"/>
</dbReference>
<dbReference type="InterPro" id="IPR035969">
    <property type="entry name" value="Rab-GAP_TBC_sf"/>
</dbReference>
<keyword evidence="5" id="KW-0343">GTPase activation</keyword>
<dbReference type="PANTHER" id="PTHR13530:SF3">
    <property type="entry name" value="TBC1 DOMAIN FAMILY MEMBER 7"/>
    <property type="match status" value="1"/>
</dbReference>
<dbReference type="Proteomes" id="UP001152888">
    <property type="component" value="Unassembled WGS sequence"/>
</dbReference>
<dbReference type="Gene3D" id="1.10.10.750">
    <property type="entry name" value="Ypt/Rab-GAP domain of gyp1p, domain 1"/>
    <property type="match status" value="1"/>
</dbReference>
<name>A0A9P0P967_ACAOB</name>
<dbReference type="Gene3D" id="1.10.8.680">
    <property type="entry name" value="Ypt/Rab-GAP domain of gyp1p, domain 2"/>
    <property type="match status" value="1"/>
</dbReference>
<dbReference type="FunFam" id="1.10.10.750:FF:000006">
    <property type="entry name" value="TBC1 domain family member 7"/>
    <property type="match status" value="1"/>
</dbReference>
<dbReference type="GO" id="GO:0005765">
    <property type="term" value="C:lysosomal membrane"/>
    <property type="evidence" value="ECO:0007669"/>
    <property type="project" value="UniProtKB-SubCell"/>
</dbReference>
<evidence type="ECO:0000256" key="5">
    <source>
        <dbReference type="ARBA" id="ARBA00022468"/>
    </source>
</evidence>
<evidence type="ECO:0000313" key="13">
    <source>
        <dbReference type="Proteomes" id="UP001152888"/>
    </source>
</evidence>
<dbReference type="PANTHER" id="PTHR13530">
    <property type="entry name" value="TBC1 DOMAIN FAMILY MEMBER 7"/>
    <property type="match status" value="1"/>
</dbReference>
<keyword evidence="9" id="KW-0968">Cytoplasmic vesicle</keyword>
<dbReference type="PROSITE" id="PS50086">
    <property type="entry name" value="TBC_RABGAP"/>
    <property type="match status" value="1"/>
</dbReference>
<keyword evidence="6" id="KW-0963">Cytoplasm</keyword>
<evidence type="ECO:0000313" key="12">
    <source>
        <dbReference type="EMBL" id="CAH1973880.1"/>
    </source>
</evidence>
<evidence type="ECO:0000256" key="7">
    <source>
        <dbReference type="ARBA" id="ARBA00023136"/>
    </source>
</evidence>
<dbReference type="GO" id="GO:0005829">
    <property type="term" value="C:cytosol"/>
    <property type="evidence" value="ECO:0007669"/>
    <property type="project" value="UniProtKB-SubCell"/>
</dbReference>
<feature type="domain" description="Rab-GAP TBC" evidence="11">
    <location>
        <begin position="82"/>
        <end position="259"/>
    </location>
</feature>